<evidence type="ECO:0000313" key="2">
    <source>
        <dbReference type="EMBL" id="KAL3664632.1"/>
    </source>
</evidence>
<feature type="compositionally biased region" description="Low complexity" evidence="1">
    <location>
        <begin position="383"/>
        <end position="395"/>
    </location>
</feature>
<comment type="caution">
    <text evidence="2">The sequence shown here is derived from an EMBL/GenBank/DDBJ whole genome shotgun (WGS) entry which is preliminary data.</text>
</comment>
<feature type="compositionally biased region" description="Basic residues" evidence="1">
    <location>
        <begin position="1"/>
        <end position="15"/>
    </location>
</feature>
<dbReference type="EMBL" id="JBIMZQ010000023">
    <property type="protein sequence ID" value="KAL3664632.1"/>
    <property type="molecule type" value="Genomic_DNA"/>
</dbReference>
<feature type="region of interest" description="Disordered" evidence="1">
    <location>
        <begin position="977"/>
        <end position="997"/>
    </location>
</feature>
<feature type="region of interest" description="Disordered" evidence="1">
    <location>
        <begin position="665"/>
        <end position="715"/>
    </location>
</feature>
<evidence type="ECO:0000313" key="3">
    <source>
        <dbReference type="Proteomes" id="UP001632037"/>
    </source>
</evidence>
<evidence type="ECO:0000256" key="1">
    <source>
        <dbReference type="SAM" id="MobiDB-lite"/>
    </source>
</evidence>
<feature type="compositionally biased region" description="Polar residues" evidence="1">
    <location>
        <begin position="686"/>
        <end position="697"/>
    </location>
</feature>
<dbReference type="AlphaFoldDB" id="A0ABD3FDY6"/>
<keyword evidence="3" id="KW-1185">Reference proteome</keyword>
<organism evidence="2 3">
    <name type="scientific">Phytophthora oleae</name>
    <dbReference type="NCBI Taxonomy" id="2107226"/>
    <lineage>
        <taxon>Eukaryota</taxon>
        <taxon>Sar</taxon>
        <taxon>Stramenopiles</taxon>
        <taxon>Oomycota</taxon>
        <taxon>Peronosporomycetes</taxon>
        <taxon>Peronosporales</taxon>
        <taxon>Peronosporaceae</taxon>
        <taxon>Phytophthora</taxon>
    </lineage>
</organism>
<dbReference type="Proteomes" id="UP001632037">
    <property type="component" value="Unassembled WGS sequence"/>
</dbReference>
<feature type="region of interest" description="Disordered" evidence="1">
    <location>
        <begin position="230"/>
        <end position="299"/>
    </location>
</feature>
<proteinExistence type="predicted"/>
<feature type="region of interest" description="Disordered" evidence="1">
    <location>
        <begin position="365"/>
        <end position="396"/>
    </location>
</feature>
<gene>
    <name evidence="2" type="ORF">V7S43_010381</name>
</gene>
<feature type="region of interest" description="Disordered" evidence="1">
    <location>
        <begin position="609"/>
        <end position="629"/>
    </location>
</feature>
<feature type="region of interest" description="Disordered" evidence="1">
    <location>
        <begin position="1"/>
        <end position="26"/>
    </location>
</feature>
<accession>A0ABD3FDY6</accession>
<feature type="region of interest" description="Disordered" evidence="1">
    <location>
        <begin position="940"/>
        <end position="959"/>
    </location>
</feature>
<feature type="compositionally biased region" description="Polar residues" evidence="1">
    <location>
        <begin position="609"/>
        <end position="620"/>
    </location>
</feature>
<name>A0ABD3FDY6_9STRA</name>
<feature type="compositionally biased region" description="Acidic residues" evidence="1">
    <location>
        <begin position="252"/>
        <end position="288"/>
    </location>
</feature>
<protein>
    <submittedName>
        <fullName evidence="2">Uncharacterized protein</fullName>
    </submittedName>
</protein>
<feature type="region of interest" description="Disordered" evidence="1">
    <location>
        <begin position="729"/>
        <end position="772"/>
    </location>
</feature>
<reference evidence="2 3" key="1">
    <citation type="submission" date="2024-09" db="EMBL/GenBank/DDBJ databases">
        <title>Genome sequencing and assembly of Phytophthora oleae, isolate VK10A, causative agent of rot of olive drupes.</title>
        <authorList>
            <person name="Conti Taguali S."/>
            <person name="Riolo M."/>
            <person name="La Spada F."/>
            <person name="Cacciola S.O."/>
            <person name="Dionisio G."/>
        </authorList>
    </citation>
    <scope>NUCLEOTIDE SEQUENCE [LARGE SCALE GENOMIC DNA]</scope>
    <source>
        <strain evidence="2 3">VK10A</strain>
    </source>
</reference>
<sequence>MDRKRSKHSAGRRGKAAAVTTEPTFRHEGSWKQRSSSVLWLKLNFTIKAARLQTLKRQKYQHLQEEALLKAKGLLKNWEDGPVLLTEDLYSRARSEHDAQEILNYTPEALALRFSLRNHPDVIDAVKQLWSVELPRDEMGCIDQHGYASLFRRIGRSLEPDATKRRLRRMEKTIKEDWLRDSKGEAIMGFANFFDSVFELADLWCETIDVEEYIAFLRRLVQRVSTLRRNKRDPNDEGRRLLRSLKQIRAIDDDEESQSESDSPDEVDDEAELPSEGSDEEEEEEEENVPIQLPPPVTRTHSAGFIASKLLQSVRKTPPNSAGPTQIVPEVENIPLPGAERLRERRASIITLGEFGLGGLGDFNGFPTTDTEDPKTPTGLRGSSAKSRVASAKAKTPLTTVRENTIAVKEDEGVNALVAMHRLRSAQPRAPVVVKDTGVNSIPNAKVSLNVGIPMANSPLRLQKSTKLPAGGPKTGIGVGSVSMDGLPASGGLQNTMPSSTPQLKTSGLKAGGIGTFGDIETARVGAAGARVGAAGARKAILSSKAKPKGDKKPGGIVFDDIPQANKRLAALEVASSADNSHNTSGIHHTRGKYGFWIEDNDESAQFQQLANDNQSSSQGPREYVSGLGFDSPGAVIKGNLSSSIRKNSDNPTLPFYTFDETASPAKRLLPPVQDDIGNRGRSGAYSGNSKTRQQRSPGRHADQGPDFTDSYKTTGYLTGSLQAEILSRSRNSASKARKSDSRELHGATPLWLSLPGKDPRSQSRHNSGAKRMKKLPVDDGFEATVSPWDTEFDADEDLARAVPHHQTSPKENISDIPVAILSPVALNPYKDLTPELSALEPPTLSVSSSMVPPEPPSCVSELTTLPHEYHELVLGGSAFNYSSLTRTETAPAALPSTSTQTQPVQPVKMTSQQSQWVIQGTSQPTASLLENEVEGRMVTSSPRSVLTPLASKRPRHDHEDEELGLCARFVEHLEAHGDRSTTAPPLFRTDRSKPRRSCHEHGYISLDANGNSNNNWQEEDVPVEQEEDVTVIVNATRGLVLRPGTMDQLAAKRARYKQQATRSEMMRRRCQYTFAKHLS</sequence>